<protein>
    <submittedName>
        <fullName evidence="1">Uncharacterized protein</fullName>
    </submittedName>
</protein>
<proteinExistence type="predicted"/>
<gene>
    <name evidence="1" type="ORF">LVIROSA_LOCUS27545</name>
</gene>
<comment type="caution">
    <text evidence="1">The sequence shown here is derived from an EMBL/GenBank/DDBJ whole genome shotgun (WGS) entry which is preliminary data.</text>
</comment>
<dbReference type="AlphaFoldDB" id="A0AAU9NUN6"/>
<accession>A0AAU9NUN6</accession>
<evidence type="ECO:0000313" key="2">
    <source>
        <dbReference type="Proteomes" id="UP001157418"/>
    </source>
</evidence>
<dbReference type="EMBL" id="CAKMRJ010005412">
    <property type="protein sequence ID" value="CAH1441493.1"/>
    <property type="molecule type" value="Genomic_DNA"/>
</dbReference>
<organism evidence="1 2">
    <name type="scientific">Lactuca virosa</name>
    <dbReference type="NCBI Taxonomy" id="75947"/>
    <lineage>
        <taxon>Eukaryota</taxon>
        <taxon>Viridiplantae</taxon>
        <taxon>Streptophyta</taxon>
        <taxon>Embryophyta</taxon>
        <taxon>Tracheophyta</taxon>
        <taxon>Spermatophyta</taxon>
        <taxon>Magnoliopsida</taxon>
        <taxon>eudicotyledons</taxon>
        <taxon>Gunneridae</taxon>
        <taxon>Pentapetalae</taxon>
        <taxon>asterids</taxon>
        <taxon>campanulids</taxon>
        <taxon>Asterales</taxon>
        <taxon>Asteraceae</taxon>
        <taxon>Cichorioideae</taxon>
        <taxon>Cichorieae</taxon>
        <taxon>Lactucinae</taxon>
        <taxon>Lactuca</taxon>
    </lineage>
</organism>
<name>A0AAU9NUN6_9ASTR</name>
<dbReference type="Proteomes" id="UP001157418">
    <property type="component" value="Unassembled WGS sequence"/>
</dbReference>
<reference evidence="1 2" key="1">
    <citation type="submission" date="2022-01" db="EMBL/GenBank/DDBJ databases">
        <authorList>
            <person name="Xiong W."/>
            <person name="Schranz E."/>
        </authorList>
    </citation>
    <scope>NUCLEOTIDE SEQUENCE [LARGE SCALE GENOMIC DNA]</scope>
</reference>
<evidence type="ECO:0000313" key="1">
    <source>
        <dbReference type="EMBL" id="CAH1441493.1"/>
    </source>
</evidence>
<keyword evidence="2" id="KW-1185">Reference proteome</keyword>
<sequence>MVSTSLPLEIHFFPPSLYPPLGVVHLAVTISKMVGGTKASRGKLYQDSRDEVAKKESKMNIQVGGCGYQC</sequence>